<evidence type="ECO:0000313" key="2">
    <source>
        <dbReference type="EMBL" id="QOR70543.1"/>
    </source>
</evidence>
<evidence type="ECO:0000313" key="3">
    <source>
        <dbReference type="Proteomes" id="UP000593758"/>
    </source>
</evidence>
<name>A0A7M1SVA1_9MICO</name>
<feature type="signal peptide" evidence="1">
    <location>
        <begin position="1"/>
        <end position="24"/>
    </location>
</feature>
<proteinExistence type="predicted"/>
<reference evidence="2 3" key="1">
    <citation type="submission" date="2020-10" db="EMBL/GenBank/DDBJ databases">
        <title>Haloactinobacterium sp. RN3S43, a bacterium isolated from saline soil.</title>
        <authorList>
            <person name="Sun J.-Q."/>
        </authorList>
    </citation>
    <scope>NUCLEOTIDE SEQUENCE [LARGE SCALE GENOMIC DNA]</scope>
    <source>
        <strain evidence="2 3">RN3S43</strain>
    </source>
</reference>
<keyword evidence="3" id="KW-1185">Reference proteome</keyword>
<accession>A0A7M1SVA1</accession>
<evidence type="ECO:0000256" key="1">
    <source>
        <dbReference type="SAM" id="SignalP"/>
    </source>
</evidence>
<organism evidence="2 3">
    <name type="scientific">Ruania alkalisoli</name>
    <dbReference type="NCBI Taxonomy" id="2779775"/>
    <lineage>
        <taxon>Bacteria</taxon>
        <taxon>Bacillati</taxon>
        <taxon>Actinomycetota</taxon>
        <taxon>Actinomycetes</taxon>
        <taxon>Micrococcales</taxon>
        <taxon>Ruaniaceae</taxon>
        <taxon>Ruania</taxon>
    </lineage>
</organism>
<dbReference type="RefSeq" id="WP_193497218.1">
    <property type="nucleotide sequence ID" value="NZ_CP063169.1"/>
</dbReference>
<keyword evidence="1" id="KW-0732">Signal</keyword>
<gene>
    <name evidence="2" type="ORF">IM660_18455</name>
</gene>
<protein>
    <submittedName>
        <fullName evidence="2">Uncharacterized protein</fullName>
    </submittedName>
</protein>
<dbReference type="EMBL" id="CP063169">
    <property type="protein sequence ID" value="QOR70543.1"/>
    <property type="molecule type" value="Genomic_DNA"/>
</dbReference>
<dbReference type="AlphaFoldDB" id="A0A7M1SVA1"/>
<feature type="chain" id="PRO_5038647251" evidence="1">
    <location>
        <begin position="25"/>
        <end position="100"/>
    </location>
</feature>
<dbReference type="KEGG" id="halt:IM660_18455"/>
<dbReference type="Proteomes" id="UP000593758">
    <property type="component" value="Chromosome"/>
</dbReference>
<sequence length="100" mass="10277">MNPPRSPLTLPIAPASLTPSVALAAAAAETRRISTSAAALEPSHWVSPAARAYCDRVHDLVRAVEAAAEGIDAAAAAARVHESELDHVRQALLTGAPIPV</sequence>